<gene>
    <name evidence="4" type="ORF">FYJ52_06255</name>
</gene>
<dbReference type="RefSeq" id="WP_154576379.1">
    <property type="nucleotide sequence ID" value="NZ_VUMO01000007.1"/>
</dbReference>
<dbReference type="Proteomes" id="UP000461754">
    <property type="component" value="Unassembled WGS sequence"/>
</dbReference>
<dbReference type="GO" id="GO:0000287">
    <property type="term" value="F:magnesium ion binding"/>
    <property type="evidence" value="ECO:0007669"/>
    <property type="project" value="InterPro"/>
</dbReference>
<organism evidence="4 5">
    <name type="scientific">Pseudoramibacter porci</name>
    <dbReference type="NCBI Taxonomy" id="2606631"/>
    <lineage>
        <taxon>Bacteria</taxon>
        <taxon>Bacillati</taxon>
        <taxon>Bacillota</taxon>
        <taxon>Clostridia</taxon>
        <taxon>Eubacteriales</taxon>
        <taxon>Eubacteriaceae</taxon>
        <taxon>Pseudoramibacter</taxon>
    </lineage>
</organism>
<protein>
    <submittedName>
        <fullName evidence="4">4'-phosphopantetheinyl transferase superfamily protein</fullName>
    </submittedName>
</protein>
<evidence type="ECO:0000256" key="1">
    <source>
        <dbReference type="ARBA" id="ARBA00010990"/>
    </source>
</evidence>
<keyword evidence="2 4" id="KW-0808">Transferase</keyword>
<evidence type="ECO:0000256" key="2">
    <source>
        <dbReference type="ARBA" id="ARBA00022679"/>
    </source>
</evidence>
<comment type="similarity">
    <text evidence="1">Belongs to the P-Pant transferase superfamily. Gsp/Sfp/HetI/AcpT family.</text>
</comment>
<dbReference type="Pfam" id="PF01648">
    <property type="entry name" value="ACPS"/>
    <property type="match status" value="1"/>
</dbReference>
<dbReference type="InterPro" id="IPR037143">
    <property type="entry name" value="4-PPantetheinyl_Trfase_dom_sf"/>
</dbReference>
<dbReference type="EMBL" id="VUMO01000007">
    <property type="protein sequence ID" value="MSS19997.1"/>
    <property type="molecule type" value="Genomic_DNA"/>
</dbReference>
<accession>A0A7X2NG49</accession>
<proteinExistence type="inferred from homology"/>
<name>A0A7X2NG49_9FIRM</name>
<sequence length="186" mass="21184">MDIQVYMTERKRMRHEVRAYAEYLLKTVYKRSDPIRIGKFGKPELIQTGAPLYFNGADSGAWVVCAFADRPIGVDLEQVKADRRILGVARRMFGDAEADALEKVPIRRRSRVFAEGWAKREAVMKWSGRGFNLPMSAIKIDGDIPYGPDLPVGLALFAIPGFDSRRYAAWICGQYKEKPRITLIRD</sequence>
<evidence type="ECO:0000313" key="4">
    <source>
        <dbReference type="EMBL" id="MSS19997.1"/>
    </source>
</evidence>
<feature type="domain" description="4'-phosphopantetheinyl transferase" evidence="3">
    <location>
        <begin position="71"/>
        <end position="141"/>
    </location>
</feature>
<dbReference type="SUPFAM" id="SSF56214">
    <property type="entry name" value="4'-phosphopantetheinyl transferase"/>
    <property type="match status" value="2"/>
</dbReference>
<evidence type="ECO:0000313" key="5">
    <source>
        <dbReference type="Proteomes" id="UP000461754"/>
    </source>
</evidence>
<evidence type="ECO:0000259" key="3">
    <source>
        <dbReference type="Pfam" id="PF01648"/>
    </source>
</evidence>
<dbReference type="PANTHER" id="PTHR12215">
    <property type="entry name" value="PHOSPHOPANTETHEINE TRANSFERASE"/>
    <property type="match status" value="1"/>
</dbReference>
<dbReference type="InterPro" id="IPR050559">
    <property type="entry name" value="P-Pant_transferase_sf"/>
</dbReference>
<keyword evidence="5" id="KW-1185">Reference proteome</keyword>
<reference evidence="4 5" key="1">
    <citation type="submission" date="2019-08" db="EMBL/GenBank/DDBJ databases">
        <title>In-depth cultivation of the pig gut microbiome towards novel bacterial diversity and tailored functional studies.</title>
        <authorList>
            <person name="Wylensek D."/>
            <person name="Hitch T.C.A."/>
            <person name="Clavel T."/>
        </authorList>
    </citation>
    <scope>NUCLEOTIDE SEQUENCE [LARGE SCALE GENOMIC DNA]</scope>
    <source>
        <strain evidence="4 5">RF-744-FAT-4</strain>
    </source>
</reference>
<comment type="caution">
    <text evidence="4">The sequence shown here is derived from an EMBL/GenBank/DDBJ whole genome shotgun (WGS) entry which is preliminary data.</text>
</comment>
<dbReference type="InterPro" id="IPR008278">
    <property type="entry name" value="4-PPantetheinyl_Trfase_dom"/>
</dbReference>
<dbReference type="PANTHER" id="PTHR12215:SF10">
    <property type="entry name" value="L-AMINOADIPATE-SEMIALDEHYDE DEHYDROGENASE-PHOSPHOPANTETHEINYL TRANSFERASE"/>
    <property type="match status" value="1"/>
</dbReference>
<dbReference type="AlphaFoldDB" id="A0A7X2NG49"/>
<dbReference type="GO" id="GO:0005829">
    <property type="term" value="C:cytosol"/>
    <property type="evidence" value="ECO:0007669"/>
    <property type="project" value="TreeGrafter"/>
</dbReference>
<dbReference type="GO" id="GO:0008897">
    <property type="term" value="F:holo-[acyl-carrier-protein] synthase activity"/>
    <property type="evidence" value="ECO:0007669"/>
    <property type="project" value="InterPro"/>
</dbReference>
<dbReference type="Gene3D" id="3.90.470.20">
    <property type="entry name" value="4'-phosphopantetheinyl transferase domain"/>
    <property type="match status" value="1"/>
</dbReference>
<dbReference type="GO" id="GO:0019878">
    <property type="term" value="P:lysine biosynthetic process via aminoadipic acid"/>
    <property type="evidence" value="ECO:0007669"/>
    <property type="project" value="TreeGrafter"/>
</dbReference>